<dbReference type="EMBL" id="GBXM01001692">
    <property type="protein sequence ID" value="JAI06886.1"/>
    <property type="molecule type" value="Transcribed_RNA"/>
</dbReference>
<protein>
    <submittedName>
        <fullName evidence="1">Uncharacterized protein</fullName>
    </submittedName>
</protein>
<sequence>MEQITKLTNQAKNKTVEIANIKMALSHIEHV</sequence>
<reference evidence="1" key="1">
    <citation type="submission" date="2014-11" db="EMBL/GenBank/DDBJ databases">
        <authorList>
            <person name="Amaro Gonzalez C."/>
        </authorList>
    </citation>
    <scope>NUCLEOTIDE SEQUENCE</scope>
</reference>
<organism evidence="1">
    <name type="scientific">Anguilla anguilla</name>
    <name type="common">European freshwater eel</name>
    <name type="synonym">Muraena anguilla</name>
    <dbReference type="NCBI Taxonomy" id="7936"/>
    <lineage>
        <taxon>Eukaryota</taxon>
        <taxon>Metazoa</taxon>
        <taxon>Chordata</taxon>
        <taxon>Craniata</taxon>
        <taxon>Vertebrata</taxon>
        <taxon>Euteleostomi</taxon>
        <taxon>Actinopterygii</taxon>
        <taxon>Neopterygii</taxon>
        <taxon>Teleostei</taxon>
        <taxon>Anguilliformes</taxon>
        <taxon>Anguillidae</taxon>
        <taxon>Anguilla</taxon>
    </lineage>
</organism>
<dbReference type="AlphaFoldDB" id="A0A0E9XYG5"/>
<reference evidence="1" key="2">
    <citation type="journal article" date="2015" name="Fish Shellfish Immunol.">
        <title>Early steps in the European eel (Anguilla anguilla)-Vibrio vulnificus interaction in the gills: Role of the RtxA13 toxin.</title>
        <authorList>
            <person name="Callol A."/>
            <person name="Pajuelo D."/>
            <person name="Ebbesson L."/>
            <person name="Teles M."/>
            <person name="MacKenzie S."/>
            <person name="Amaro C."/>
        </authorList>
    </citation>
    <scope>NUCLEOTIDE SEQUENCE</scope>
</reference>
<accession>A0A0E9XYG5</accession>
<proteinExistence type="predicted"/>
<evidence type="ECO:0000313" key="1">
    <source>
        <dbReference type="EMBL" id="JAI06886.1"/>
    </source>
</evidence>
<name>A0A0E9XYG5_ANGAN</name>